<comment type="caution">
    <text evidence="1">The sequence shown here is derived from an EMBL/GenBank/DDBJ whole genome shotgun (WGS) entry which is preliminary data.</text>
</comment>
<sequence length="104" mass="11505">MRGGRPSEKGRCVFRRPVWLLGKGVILNDLSVGGNETARCGSVLPDADARFEFSGVSHDGLGIVILPFLIFRRPQNQACGRWVYPNPMSNPMLSDGLFRLLTFV</sequence>
<accession>D4DSP6</accession>
<organism evidence="1 2">
    <name type="scientific">Neisseria elongata subsp. glycolytica ATCC 29315</name>
    <dbReference type="NCBI Taxonomy" id="546263"/>
    <lineage>
        <taxon>Bacteria</taxon>
        <taxon>Pseudomonadati</taxon>
        <taxon>Pseudomonadota</taxon>
        <taxon>Betaproteobacteria</taxon>
        <taxon>Neisseriales</taxon>
        <taxon>Neisseriaceae</taxon>
        <taxon>Neisseria</taxon>
    </lineage>
</organism>
<dbReference type="AlphaFoldDB" id="D4DSP6"/>
<dbReference type="Proteomes" id="UP000005536">
    <property type="component" value="Unassembled WGS sequence"/>
</dbReference>
<dbReference type="EMBL" id="ADBF01000227">
    <property type="protein sequence ID" value="EFE49080.1"/>
    <property type="molecule type" value="Genomic_DNA"/>
</dbReference>
<evidence type="ECO:0000313" key="1">
    <source>
        <dbReference type="EMBL" id="EFE49080.1"/>
    </source>
</evidence>
<evidence type="ECO:0000313" key="2">
    <source>
        <dbReference type="Proteomes" id="UP000005536"/>
    </source>
</evidence>
<proteinExistence type="predicted"/>
<name>D4DSP6_NEIEG</name>
<reference evidence="1 2" key="1">
    <citation type="submission" date="2010-02" db="EMBL/GenBank/DDBJ databases">
        <authorList>
            <person name="Weinstock G."/>
            <person name="Sodergren E."/>
            <person name="Clifton S."/>
            <person name="Fulton L."/>
            <person name="Fulton B."/>
            <person name="Courtney L."/>
            <person name="Fronick C."/>
            <person name="Harrison M."/>
            <person name="Strong C."/>
            <person name="Farmer C."/>
            <person name="Delahaunty K."/>
            <person name="Markovic C."/>
            <person name="Hall O."/>
            <person name="Minx P."/>
            <person name="Tomlinson C."/>
            <person name="Mitreva M."/>
            <person name="Nelson J."/>
            <person name="Hou S."/>
            <person name="Wollam A."/>
            <person name="Pepin K.H."/>
            <person name="Johnson M."/>
            <person name="Bhonagiri V."/>
            <person name="Zhang X."/>
            <person name="Suruliraj S."/>
            <person name="Warren W."/>
            <person name="Chinwalla A."/>
            <person name="Mardis E.R."/>
            <person name="Wilson R.K."/>
        </authorList>
    </citation>
    <scope>NUCLEOTIDE SEQUENCE [LARGE SCALE GENOMIC DNA]</scope>
    <source>
        <strain evidence="1 2">ATCC 29315</strain>
    </source>
</reference>
<gene>
    <name evidence="1" type="ORF">NEIELOOT_02091</name>
</gene>
<protein>
    <submittedName>
        <fullName evidence="1">Uncharacterized protein</fullName>
    </submittedName>
</protein>